<dbReference type="CDD" id="cd20169">
    <property type="entry name" value="Peptidase_M90_mtfA"/>
    <property type="match status" value="1"/>
</dbReference>
<dbReference type="SUPFAM" id="SSF55486">
    <property type="entry name" value="Metalloproteases ('zincins'), catalytic domain"/>
    <property type="match status" value="1"/>
</dbReference>
<dbReference type="Gene3D" id="3.40.390.10">
    <property type="entry name" value="Collagenase (Catalytic Domain)"/>
    <property type="match status" value="1"/>
</dbReference>
<gene>
    <name evidence="1" type="primary">mtfA</name>
    <name evidence="1" type="ORF">PMYSY11_0651</name>
</gene>
<organism evidence="1">
    <name type="scientific">Pseudomonas marincola</name>
    <dbReference type="NCBI Taxonomy" id="437900"/>
    <lineage>
        <taxon>Bacteria</taxon>
        <taxon>Pseudomonadati</taxon>
        <taxon>Pseudomonadota</taxon>
        <taxon>Gammaproteobacteria</taxon>
        <taxon>Pseudomonadales</taxon>
        <taxon>Pseudomonadaceae</taxon>
        <taxon>Pseudomonas</taxon>
    </lineage>
</organism>
<dbReference type="GO" id="GO:0005829">
    <property type="term" value="C:cytosol"/>
    <property type="evidence" value="ECO:0007669"/>
    <property type="project" value="TreeGrafter"/>
</dbReference>
<dbReference type="PANTHER" id="PTHR30164:SF2">
    <property type="entry name" value="PROTEIN MTFA"/>
    <property type="match status" value="1"/>
</dbReference>
<dbReference type="PANTHER" id="PTHR30164">
    <property type="entry name" value="MTFA PEPTIDASE"/>
    <property type="match status" value="1"/>
</dbReference>
<dbReference type="FunFam" id="3.40.390.10:FF:000012">
    <property type="entry name" value="Protein MtfA"/>
    <property type="match status" value="1"/>
</dbReference>
<dbReference type="GO" id="GO:0008237">
    <property type="term" value="F:metallopeptidase activity"/>
    <property type="evidence" value="ECO:0007669"/>
    <property type="project" value="InterPro"/>
</dbReference>
<dbReference type="AlphaFoldDB" id="A0A653DZ16"/>
<protein>
    <submittedName>
        <fullName evidence="1">Protein MtfA</fullName>
    </submittedName>
</protein>
<dbReference type="GO" id="GO:0004177">
    <property type="term" value="F:aminopeptidase activity"/>
    <property type="evidence" value="ECO:0007669"/>
    <property type="project" value="TreeGrafter"/>
</dbReference>
<name>A0A653DZ16_9PSED</name>
<evidence type="ECO:0000313" key="1">
    <source>
        <dbReference type="EMBL" id="VEV95698.1"/>
    </source>
</evidence>
<proteinExistence type="predicted"/>
<dbReference type="Pfam" id="PF06167">
    <property type="entry name" value="Peptidase_M90"/>
    <property type="match status" value="1"/>
</dbReference>
<dbReference type="RefSeq" id="WP_150547556.1">
    <property type="nucleotide sequence ID" value="NZ_LR215729.2"/>
</dbReference>
<dbReference type="InterPro" id="IPR042252">
    <property type="entry name" value="MtfA_N"/>
</dbReference>
<dbReference type="InterPro" id="IPR010384">
    <property type="entry name" value="MtfA_fam"/>
</dbReference>
<reference evidence="1" key="1">
    <citation type="submission" date="2019-02" db="EMBL/GenBank/DDBJ databases">
        <authorList>
            <consortium name="Genoscope - CEA"/>
            <person name="William W."/>
        </authorList>
    </citation>
    <scope>NUCLEOTIDE SEQUENCE [LARGE SCALE GENOMIC DNA]</scope>
    <source>
        <strain evidence="1">YSy11</strain>
    </source>
</reference>
<dbReference type="InterPro" id="IPR024079">
    <property type="entry name" value="MetalloPept_cat_dom_sf"/>
</dbReference>
<accession>A0A653DZ16</accession>
<sequence length="280" mass="31937">MWLFSDLRRRHILKNNPVEPQTWAEVLKRLPILDGLDAEQLQCLRDRAVVFLDQKHLNYLPGVELSKVDRLTLAAQAELPLLALSEDLNWYQGFHEILLYPDDFLSPQRNRDASGVVHEWQGTHSGEAWLQGPIILSYPGVRSSGGWQAYNLIIHELAHKLDMLNGSANGHPPLHDNMHIETWAEVMQTAFNHLNQLLDNHPHSPPPIDAYAAENPAEFFAVCSEYFFSGPDLLHSAYPKVYEQFSLFYRQDPLARLKSLHAADPLYHTQVNRSGHTTNG</sequence>
<dbReference type="EMBL" id="LR215729">
    <property type="protein sequence ID" value="VEV95698.1"/>
    <property type="molecule type" value="Genomic_DNA"/>
</dbReference>
<dbReference type="Gene3D" id="1.10.472.150">
    <property type="entry name" value="Glucose-regulated metallo-peptidase M90, N-terminal domain"/>
    <property type="match status" value="1"/>
</dbReference>